<dbReference type="SUPFAM" id="SSF55811">
    <property type="entry name" value="Nudix"/>
    <property type="match status" value="1"/>
</dbReference>
<proteinExistence type="predicted"/>
<dbReference type="Gene3D" id="3.90.79.10">
    <property type="entry name" value="Nucleoside Triphosphate Pyrophosphohydrolase"/>
    <property type="match status" value="1"/>
</dbReference>
<organism evidence="1 2">
    <name type="scientific">Candidatus Roizmanbacteria bacterium CG22_combo_CG10-13_8_21_14_all_33_16</name>
    <dbReference type="NCBI Taxonomy" id="1974859"/>
    <lineage>
        <taxon>Bacteria</taxon>
        <taxon>Candidatus Roizmaniibacteriota</taxon>
    </lineage>
</organism>
<evidence type="ECO:0000313" key="1">
    <source>
        <dbReference type="EMBL" id="PIP64320.1"/>
    </source>
</evidence>
<evidence type="ECO:0008006" key="3">
    <source>
        <dbReference type="Google" id="ProtNLM"/>
    </source>
</evidence>
<dbReference type="AlphaFoldDB" id="A0A2H0C4M8"/>
<accession>A0A2H0C4M8</accession>
<comment type="caution">
    <text evidence="1">The sequence shown here is derived from an EMBL/GenBank/DDBJ whole genome shotgun (WGS) entry which is preliminary data.</text>
</comment>
<dbReference type="Proteomes" id="UP000230802">
    <property type="component" value="Unassembled WGS sequence"/>
</dbReference>
<evidence type="ECO:0000313" key="2">
    <source>
        <dbReference type="Proteomes" id="UP000230802"/>
    </source>
</evidence>
<name>A0A2H0C4M8_9BACT</name>
<reference evidence="1 2" key="1">
    <citation type="submission" date="2017-09" db="EMBL/GenBank/DDBJ databases">
        <title>Depth-based differentiation of microbial function through sediment-hosted aquifers and enrichment of novel symbionts in the deep terrestrial subsurface.</title>
        <authorList>
            <person name="Probst A.J."/>
            <person name="Ladd B."/>
            <person name="Jarett J.K."/>
            <person name="Geller-Mcgrath D.E."/>
            <person name="Sieber C.M."/>
            <person name="Emerson J.B."/>
            <person name="Anantharaman K."/>
            <person name="Thomas B.C."/>
            <person name="Malmstrom R."/>
            <person name="Stieglmeier M."/>
            <person name="Klingl A."/>
            <person name="Woyke T."/>
            <person name="Ryan C.M."/>
            <person name="Banfield J.F."/>
        </authorList>
    </citation>
    <scope>NUCLEOTIDE SEQUENCE [LARGE SCALE GENOMIC DNA]</scope>
    <source>
        <strain evidence="1">CG22_combo_CG10-13_8_21_14_all_33_16</strain>
    </source>
</reference>
<protein>
    <recommendedName>
        <fullName evidence="3">Nudix hydrolase domain-containing protein</fullName>
    </recommendedName>
</protein>
<gene>
    <name evidence="1" type="ORF">COW96_03220</name>
</gene>
<dbReference type="InterPro" id="IPR015797">
    <property type="entry name" value="NUDIX_hydrolase-like_dom_sf"/>
</dbReference>
<sequence length="91" mass="10611">MEESGWEVGDVLLFRINDNPKRPKEDKQNVDMIFIAKAVKQMKTSDEEVTKLGWFDLDKLPPKEEIAFDHGDSIELYKKFLKEKFILPVLG</sequence>
<dbReference type="EMBL" id="PCTD01000140">
    <property type="protein sequence ID" value="PIP64320.1"/>
    <property type="molecule type" value="Genomic_DNA"/>
</dbReference>